<feature type="region of interest" description="Disordered" evidence="1">
    <location>
        <begin position="146"/>
        <end position="219"/>
    </location>
</feature>
<dbReference type="OrthoDB" id="1045822at2759"/>
<dbReference type="EMBL" id="MU003700">
    <property type="protein sequence ID" value="KAF2809947.1"/>
    <property type="molecule type" value="Genomic_DNA"/>
</dbReference>
<reference evidence="3 5" key="1">
    <citation type="journal article" date="2020" name="Stud. Mycol.">
        <title>101 Dothideomycetes genomes: a test case for predicting lifestyles and emergence of pathogens.</title>
        <authorList>
            <person name="Haridas S."/>
            <person name="Albert R."/>
            <person name="Binder M."/>
            <person name="Bloem J."/>
            <person name="Labutti K."/>
            <person name="Salamov A."/>
            <person name="Andreopoulos B."/>
            <person name="Baker S."/>
            <person name="Barry K."/>
            <person name="Bills G."/>
            <person name="Bluhm B."/>
            <person name="Cannon C."/>
            <person name="Castanera R."/>
            <person name="Culley D."/>
            <person name="Daum C."/>
            <person name="Ezra D."/>
            <person name="Gonzalez J."/>
            <person name="Henrissat B."/>
            <person name="Kuo A."/>
            <person name="Liang C."/>
            <person name="Lipzen A."/>
            <person name="Lutzoni F."/>
            <person name="Magnuson J."/>
            <person name="Mondo S."/>
            <person name="Nolan M."/>
            <person name="Ohm R."/>
            <person name="Pangilinan J."/>
            <person name="Park H.-J."/>
            <person name="Ramirez L."/>
            <person name="Alfaro M."/>
            <person name="Sun H."/>
            <person name="Tritt A."/>
            <person name="Yoshinaga Y."/>
            <person name="Zwiers L.-H."/>
            <person name="Turgeon B."/>
            <person name="Goodwin S."/>
            <person name="Spatafora J."/>
            <person name="Crous P."/>
            <person name="Grigoriev I."/>
        </authorList>
    </citation>
    <scope>NUCLEOTIDE SEQUENCE</scope>
    <source>
        <strain evidence="3 5">CBS 304.34</strain>
    </source>
</reference>
<evidence type="ECO:0000313" key="4">
    <source>
        <dbReference type="Proteomes" id="UP000504636"/>
    </source>
</evidence>
<organism evidence="3">
    <name type="scientific">Mytilinidion resinicola</name>
    <dbReference type="NCBI Taxonomy" id="574789"/>
    <lineage>
        <taxon>Eukaryota</taxon>
        <taxon>Fungi</taxon>
        <taxon>Dikarya</taxon>
        <taxon>Ascomycota</taxon>
        <taxon>Pezizomycotina</taxon>
        <taxon>Dothideomycetes</taxon>
        <taxon>Pleosporomycetidae</taxon>
        <taxon>Mytilinidiales</taxon>
        <taxon>Mytilinidiaceae</taxon>
        <taxon>Mytilinidion</taxon>
    </lineage>
</organism>
<dbReference type="GeneID" id="54468904"/>
<dbReference type="Pfam" id="PF04749">
    <property type="entry name" value="PLAC8"/>
    <property type="match status" value="1"/>
</dbReference>
<reference evidence="5" key="3">
    <citation type="submission" date="2025-04" db="UniProtKB">
        <authorList>
            <consortium name="RefSeq"/>
        </authorList>
    </citation>
    <scope>IDENTIFICATION</scope>
    <source>
        <strain evidence="5">CBS 304.34</strain>
    </source>
</reference>
<sequence length="219" mass="23541">MSSPTYPQTAGHPAQNMDNWNNRFNNVVNEASAPPSTGPKQARTANLFDCCVPPELCFLTYCCPCVTFGKSTHRMENDGNMTNFGPVNVMCVVYYCLGPCAWILVCAQETEARRKYKLDGNLCTDCLKSCCCTCCTLMQQEKESIAQEGKPNGQSAQQYQSKESMVARPQSMSGPPSQSRPSQDASSQGPPPRAATFGGTQVQDAPAPATISSAPAMAA</sequence>
<dbReference type="RefSeq" id="XP_033576911.1">
    <property type="nucleotide sequence ID" value="XM_033728011.1"/>
</dbReference>
<evidence type="ECO:0008006" key="6">
    <source>
        <dbReference type="Google" id="ProtNLM"/>
    </source>
</evidence>
<proteinExistence type="predicted"/>
<keyword evidence="2" id="KW-1133">Transmembrane helix</keyword>
<feature type="compositionally biased region" description="Low complexity" evidence="1">
    <location>
        <begin position="205"/>
        <end position="219"/>
    </location>
</feature>
<dbReference type="PANTHER" id="PTHR15907">
    <property type="entry name" value="DUF614 FAMILY PROTEIN-RELATED"/>
    <property type="match status" value="1"/>
</dbReference>
<evidence type="ECO:0000313" key="3">
    <source>
        <dbReference type="EMBL" id="KAF2809947.1"/>
    </source>
</evidence>
<feature type="transmembrane region" description="Helical" evidence="2">
    <location>
        <begin position="87"/>
        <end position="107"/>
    </location>
</feature>
<evidence type="ECO:0000256" key="1">
    <source>
        <dbReference type="SAM" id="MobiDB-lite"/>
    </source>
</evidence>
<accession>A0A6A6YPZ6</accession>
<name>A0A6A6YPZ6_9PEZI</name>
<keyword evidence="4" id="KW-1185">Reference proteome</keyword>
<feature type="compositionally biased region" description="Polar residues" evidence="1">
    <location>
        <begin position="152"/>
        <end position="163"/>
    </location>
</feature>
<feature type="compositionally biased region" description="Polar residues" evidence="1">
    <location>
        <begin position="170"/>
        <end position="188"/>
    </location>
</feature>
<dbReference type="AlphaFoldDB" id="A0A6A6YPZ6"/>
<evidence type="ECO:0000313" key="5">
    <source>
        <dbReference type="RefSeq" id="XP_033576911.1"/>
    </source>
</evidence>
<gene>
    <name evidence="3 5" type="ORF">BDZ99DRAFT_570581</name>
</gene>
<keyword evidence="2" id="KW-0472">Membrane</keyword>
<reference evidence="5" key="2">
    <citation type="submission" date="2020-04" db="EMBL/GenBank/DDBJ databases">
        <authorList>
            <consortium name="NCBI Genome Project"/>
        </authorList>
    </citation>
    <scope>NUCLEOTIDE SEQUENCE</scope>
    <source>
        <strain evidence="5">CBS 304.34</strain>
    </source>
</reference>
<evidence type="ECO:0000256" key="2">
    <source>
        <dbReference type="SAM" id="Phobius"/>
    </source>
</evidence>
<dbReference type="InterPro" id="IPR006461">
    <property type="entry name" value="PLAC_motif_containing"/>
</dbReference>
<dbReference type="NCBIfam" id="TIGR01571">
    <property type="entry name" value="A_thal_Cys_rich"/>
    <property type="match status" value="1"/>
</dbReference>
<dbReference type="Proteomes" id="UP000504636">
    <property type="component" value="Unplaced"/>
</dbReference>
<protein>
    <recommendedName>
        <fullName evidence="6">PLAC8-domain-containing protein</fullName>
    </recommendedName>
</protein>
<keyword evidence="2" id="KW-0812">Transmembrane</keyword>